<protein>
    <submittedName>
        <fullName evidence="1">Uncharacterized protein</fullName>
    </submittedName>
</protein>
<comment type="caution">
    <text evidence="1">The sequence shown here is derived from an EMBL/GenBank/DDBJ whole genome shotgun (WGS) entry which is preliminary data.</text>
</comment>
<keyword evidence="2" id="KW-1185">Reference proteome</keyword>
<dbReference type="AlphaFoldDB" id="A0A3S5ART3"/>
<proteinExistence type="predicted"/>
<gene>
    <name evidence="1" type="ORF">PXEA_LOCUS37120</name>
</gene>
<reference evidence="1" key="1">
    <citation type="submission" date="2018-11" db="EMBL/GenBank/DDBJ databases">
        <authorList>
            <consortium name="Pathogen Informatics"/>
        </authorList>
    </citation>
    <scope>NUCLEOTIDE SEQUENCE</scope>
</reference>
<name>A0A3S5ART3_9PLAT</name>
<organism evidence="1 2">
    <name type="scientific">Protopolystoma xenopodis</name>
    <dbReference type="NCBI Taxonomy" id="117903"/>
    <lineage>
        <taxon>Eukaryota</taxon>
        <taxon>Metazoa</taxon>
        <taxon>Spiralia</taxon>
        <taxon>Lophotrochozoa</taxon>
        <taxon>Platyhelminthes</taxon>
        <taxon>Monogenea</taxon>
        <taxon>Polyopisthocotylea</taxon>
        <taxon>Polystomatidea</taxon>
        <taxon>Polystomatidae</taxon>
        <taxon>Protopolystoma</taxon>
    </lineage>
</organism>
<accession>A0A3S5ART3</accession>
<evidence type="ECO:0000313" key="1">
    <source>
        <dbReference type="EMBL" id="VEL43680.1"/>
    </source>
</evidence>
<dbReference type="EMBL" id="CAAALY010283994">
    <property type="protein sequence ID" value="VEL43680.1"/>
    <property type="molecule type" value="Genomic_DNA"/>
</dbReference>
<sequence>MIGLIPPHQREANIHFPRRTTFSCKCLAQIDPNSRTLVALTTKNVYKLPRQLSRTDISRLPLAILDAISHFLLDDPTAKNDCKCCQH</sequence>
<evidence type="ECO:0000313" key="2">
    <source>
        <dbReference type="Proteomes" id="UP000784294"/>
    </source>
</evidence>
<dbReference type="Proteomes" id="UP000784294">
    <property type="component" value="Unassembled WGS sequence"/>
</dbReference>